<proteinExistence type="predicted"/>
<feature type="domain" description="HIT" evidence="2">
    <location>
        <begin position="7"/>
        <end position="114"/>
    </location>
</feature>
<dbReference type="Proteomes" id="UP001442364">
    <property type="component" value="Unassembled WGS sequence"/>
</dbReference>
<dbReference type="RefSeq" id="WP_349153873.1">
    <property type="nucleotide sequence ID" value="NZ_DAWCMB010000155.1"/>
</dbReference>
<dbReference type="InterPro" id="IPR036265">
    <property type="entry name" value="HIT-like_sf"/>
</dbReference>
<dbReference type="SUPFAM" id="SSF54197">
    <property type="entry name" value="HIT-like"/>
    <property type="match status" value="1"/>
</dbReference>
<keyword evidence="4" id="KW-1185">Reference proteome</keyword>
<dbReference type="PANTHER" id="PTHR46648">
    <property type="entry name" value="HIT FAMILY PROTEIN 1"/>
    <property type="match status" value="1"/>
</dbReference>
<dbReference type="Pfam" id="PF01230">
    <property type="entry name" value="HIT"/>
    <property type="match status" value="1"/>
</dbReference>
<reference evidence="3 4" key="1">
    <citation type="submission" date="2024-03" db="EMBL/GenBank/DDBJ databases">
        <title>Human intestinal bacterial collection.</title>
        <authorList>
            <person name="Pauvert C."/>
            <person name="Hitch T.C.A."/>
            <person name="Clavel T."/>
        </authorList>
    </citation>
    <scope>NUCLEOTIDE SEQUENCE [LARGE SCALE GENOMIC DNA]</scope>
    <source>
        <strain evidence="3 4">CLA-AA-H255</strain>
    </source>
</reference>
<dbReference type="PROSITE" id="PS00892">
    <property type="entry name" value="HIT_1"/>
    <property type="match status" value="1"/>
</dbReference>
<dbReference type="PROSITE" id="PS51084">
    <property type="entry name" value="HIT_2"/>
    <property type="match status" value="1"/>
</dbReference>
<dbReference type="PANTHER" id="PTHR46648:SF1">
    <property type="entry name" value="ADENOSINE 5'-MONOPHOSPHORAMIDASE HNT1"/>
    <property type="match status" value="1"/>
</dbReference>
<protein>
    <submittedName>
        <fullName evidence="3">HIT family protein</fullName>
    </submittedName>
</protein>
<dbReference type="Gene3D" id="3.30.428.10">
    <property type="entry name" value="HIT-like"/>
    <property type="match status" value="1"/>
</dbReference>
<organism evidence="3 4">
    <name type="scientific">[Lactobacillus] rogosae</name>
    <dbReference type="NCBI Taxonomy" id="706562"/>
    <lineage>
        <taxon>Bacteria</taxon>
        <taxon>Bacillati</taxon>
        <taxon>Bacillota</taxon>
        <taxon>Clostridia</taxon>
        <taxon>Lachnospirales</taxon>
        <taxon>Lachnospiraceae</taxon>
        <taxon>Lachnospira</taxon>
    </lineage>
</organism>
<evidence type="ECO:0000256" key="1">
    <source>
        <dbReference type="PROSITE-ProRule" id="PRU00464"/>
    </source>
</evidence>
<evidence type="ECO:0000313" key="4">
    <source>
        <dbReference type="Proteomes" id="UP001442364"/>
    </source>
</evidence>
<evidence type="ECO:0000259" key="2">
    <source>
        <dbReference type="PROSITE" id="PS51084"/>
    </source>
</evidence>
<comment type="caution">
    <text evidence="3">The sequence shown here is derived from an EMBL/GenBank/DDBJ whole genome shotgun (WGS) entry which is preliminary data.</text>
</comment>
<dbReference type="InterPro" id="IPR019808">
    <property type="entry name" value="Histidine_triad_CS"/>
</dbReference>
<gene>
    <name evidence="3" type="ORF">WMO14_11630</name>
</gene>
<dbReference type="CDD" id="cd01277">
    <property type="entry name" value="HINT_subgroup"/>
    <property type="match status" value="1"/>
</dbReference>
<sequence length="138" mass="15483">MKKDDCIFCKLANGDIPTNSLYEDDIVKVIFDAGPASDGHVLILPKNHYDDIYSMDEDTAAHVFKVATRIAKAYKQSLDYEGLNIVQNNGEAAGQTVFHFHMHIIPRYKNDTVNVGWKPGEAKEDVINAIKNKVTPYL</sequence>
<name>A0ABV1C1E0_9FIRM</name>
<accession>A0ABV1C1E0</accession>
<dbReference type="InterPro" id="IPR001310">
    <property type="entry name" value="Histidine_triad_HIT"/>
</dbReference>
<dbReference type="InterPro" id="IPR039384">
    <property type="entry name" value="HINT"/>
</dbReference>
<dbReference type="InterPro" id="IPR011146">
    <property type="entry name" value="HIT-like"/>
</dbReference>
<evidence type="ECO:0000313" key="3">
    <source>
        <dbReference type="EMBL" id="MEQ2380511.1"/>
    </source>
</evidence>
<dbReference type="EMBL" id="JBBMER010000009">
    <property type="protein sequence ID" value="MEQ2380511.1"/>
    <property type="molecule type" value="Genomic_DNA"/>
</dbReference>
<dbReference type="PRINTS" id="PR00332">
    <property type="entry name" value="HISTRIAD"/>
</dbReference>
<feature type="short sequence motif" description="Histidine triad motif" evidence="1">
    <location>
        <begin position="99"/>
        <end position="103"/>
    </location>
</feature>